<dbReference type="Gene3D" id="1.10.357.10">
    <property type="entry name" value="Tetracycline Repressor, domain 2"/>
    <property type="match status" value="1"/>
</dbReference>
<evidence type="ECO:0000313" key="4">
    <source>
        <dbReference type="EMBL" id="CUN89957.1"/>
    </source>
</evidence>
<dbReference type="Proteomes" id="UP000095488">
    <property type="component" value="Unassembled WGS sequence"/>
</dbReference>
<keyword evidence="4" id="KW-0418">Kinase</keyword>
<comment type="caution">
    <text evidence="4">The sequence shown here is derived from an EMBL/GenBank/DDBJ whole genome shotgun (WGS) entry which is preliminary data.</text>
</comment>
<proteinExistence type="predicted"/>
<dbReference type="InterPro" id="IPR050624">
    <property type="entry name" value="HTH-type_Tx_Regulator"/>
</dbReference>
<dbReference type="SUPFAM" id="SSF46689">
    <property type="entry name" value="Homeodomain-like"/>
    <property type="match status" value="1"/>
</dbReference>
<dbReference type="Pfam" id="PF14278">
    <property type="entry name" value="TetR_C_8"/>
    <property type="match status" value="1"/>
</dbReference>
<dbReference type="PROSITE" id="PS50977">
    <property type="entry name" value="HTH_TETR_2"/>
    <property type="match status" value="1"/>
</dbReference>
<dbReference type="Pfam" id="PF00440">
    <property type="entry name" value="TetR_N"/>
    <property type="match status" value="1"/>
</dbReference>
<feature type="DNA-binding region" description="H-T-H motif" evidence="2">
    <location>
        <begin position="37"/>
        <end position="56"/>
    </location>
</feature>
<evidence type="ECO:0000256" key="1">
    <source>
        <dbReference type="ARBA" id="ARBA00023125"/>
    </source>
</evidence>
<keyword evidence="5" id="KW-1185">Reference proteome</keyword>
<dbReference type="EMBL" id="CYZR01000004">
    <property type="protein sequence ID" value="CUN89957.1"/>
    <property type="molecule type" value="Genomic_DNA"/>
</dbReference>
<evidence type="ECO:0000256" key="2">
    <source>
        <dbReference type="PROSITE-ProRule" id="PRU00335"/>
    </source>
</evidence>
<evidence type="ECO:0000313" key="5">
    <source>
        <dbReference type="Proteomes" id="UP000095488"/>
    </source>
</evidence>
<organism evidence="4 5">
    <name type="scientific">Sarcina ventriculi</name>
    <name type="common">Clostridium ventriculi</name>
    <dbReference type="NCBI Taxonomy" id="1267"/>
    <lineage>
        <taxon>Bacteria</taxon>
        <taxon>Bacillati</taxon>
        <taxon>Bacillota</taxon>
        <taxon>Clostridia</taxon>
        <taxon>Eubacteriales</taxon>
        <taxon>Clostridiaceae</taxon>
        <taxon>Sarcina</taxon>
    </lineage>
</organism>
<gene>
    <name evidence="4" type="ORF">ERS852473_01366</name>
</gene>
<protein>
    <submittedName>
        <fullName evidence="4">Probable dihydroxyacetone kinase regulator</fullName>
    </submittedName>
</protein>
<dbReference type="GO" id="GO:0016301">
    <property type="term" value="F:kinase activity"/>
    <property type="evidence" value="ECO:0007669"/>
    <property type="project" value="UniProtKB-KW"/>
</dbReference>
<name>A0ABM9UQ71_SARVE</name>
<reference evidence="4 5" key="1">
    <citation type="submission" date="2015-09" db="EMBL/GenBank/DDBJ databases">
        <authorList>
            <consortium name="Pathogen Informatics"/>
        </authorList>
    </citation>
    <scope>NUCLEOTIDE SEQUENCE [LARGE SCALE GENOMIC DNA]</scope>
    <source>
        <strain evidence="4 5">2789STDY5834858</strain>
    </source>
</reference>
<dbReference type="PANTHER" id="PTHR43479">
    <property type="entry name" value="ACREF/ENVCD OPERON REPRESSOR-RELATED"/>
    <property type="match status" value="1"/>
</dbReference>
<sequence>MSTKNIKKIDLRVKRTDKLILDTFMNLLKEKSFDDIRISDICNGAMIHRTTFYKHFEDKYNLLSYALKNIINGFEIKSLDFYNNTVSRKFYINLFKSFLQHIENNRKIYLVGLRNLKSDFLINNFKRIIVTSIKYRLEDNNKHGANFTIPIPVLAELYYATMIGLGIWWLQNDADISIDETISYLDLALTNIIENDGAN</sequence>
<keyword evidence="1 2" id="KW-0238">DNA-binding</keyword>
<evidence type="ECO:0000259" key="3">
    <source>
        <dbReference type="PROSITE" id="PS50977"/>
    </source>
</evidence>
<dbReference type="InterPro" id="IPR009057">
    <property type="entry name" value="Homeodomain-like_sf"/>
</dbReference>
<keyword evidence="4" id="KW-0808">Transferase</keyword>
<dbReference type="PANTHER" id="PTHR43479:SF7">
    <property type="entry name" value="TETR-FAMILY TRANSCRIPTIONAL REGULATOR"/>
    <property type="match status" value="1"/>
</dbReference>
<dbReference type="RefSeq" id="WP_055258913.1">
    <property type="nucleotide sequence ID" value="NZ_BCMV01000037.1"/>
</dbReference>
<feature type="domain" description="HTH tetR-type" evidence="3">
    <location>
        <begin position="14"/>
        <end position="74"/>
    </location>
</feature>
<dbReference type="InterPro" id="IPR001647">
    <property type="entry name" value="HTH_TetR"/>
</dbReference>
<accession>A0ABM9UQ71</accession>
<dbReference type="InterPro" id="IPR039532">
    <property type="entry name" value="TetR_C_Firmicutes"/>
</dbReference>